<comment type="subunit">
    <text evidence="5">Part of the 50S ribosomal subunit; part of the 5S rRNA/L5/L18/L25 subcomplex. Contacts the 5S rRNA. Binds to the 5S rRNA independently of L5 and L18.</text>
</comment>
<protein>
    <recommendedName>
        <fullName evidence="5">Large ribosomal subunit protein bL25</fullName>
    </recommendedName>
    <alternativeName>
        <fullName evidence="5">General stress protein CTC</fullName>
    </alternativeName>
</protein>
<evidence type="ECO:0000256" key="2">
    <source>
        <dbReference type="ARBA" id="ARBA00022884"/>
    </source>
</evidence>
<proteinExistence type="inferred from homology"/>
<keyword evidence="4 5" id="KW-0687">Ribonucleoprotein</keyword>
<evidence type="ECO:0000256" key="3">
    <source>
        <dbReference type="ARBA" id="ARBA00022980"/>
    </source>
</evidence>
<evidence type="ECO:0000313" key="10">
    <source>
        <dbReference type="Proteomes" id="UP000608071"/>
    </source>
</evidence>
<dbReference type="CDD" id="cd00495">
    <property type="entry name" value="Ribosomal_L25_TL5_CTC"/>
    <property type="match status" value="1"/>
</dbReference>
<dbReference type="Proteomes" id="UP000608071">
    <property type="component" value="Unassembled WGS sequence"/>
</dbReference>
<dbReference type="HAMAP" id="MF_01334">
    <property type="entry name" value="Ribosomal_bL25_CTC"/>
    <property type="match status" value="1"/>
</dbReference>
<dbReference type="PANTHER" id="PTHR33284">
    <property type="entry name" value="RIBOSOMAL PROTEIN L25/GLN-TRNA SYNTHETASE, ANTI-CODON-BINDING DOMAIN-CONTAINING PROTEIN"/>
    <property type="match status" value="1"/>
</dbReference>
<dbReference type="PANTHER" id="PTHR33284:SF1">
    <property type="entry name" value="RIBOSOMAL PROTEIN L25_GLN-TRNA SYNTHETASE, ANTI-CODON-BINDING DOMAIN-CONTAINING PROTEIN"/>
    <property type="match status" value="1"/>
</dbReference>
<dbReference type="InterPro" id="IPR029751">
    <property type="entry name" value="Ribosomal_L25_dom"/>
</dbReference>
<reference evidence="9 10" key="1">
    <citation type="submission" date="2020-08" db="EMBL/GenBank/DDBJ databases">
        <title>A Genomic Blueprint of the Chicken Gut Microbiome.</title>
        <authorList>
            <person name="Gilroy R."/>
            <person name="Ravi A."/>
            <person name="Getino M."/>
            <person name="Pursley I."/>
            <person name="Horton D.L."/>
            <person name="Alikhan N.-F."/>
            <person name="Baker D."/>
            <person name="Gharbi K."/>
            <person name="Hall N."/>
            <person name="Watson M."/>
            <person name="Adriaenssens E.M."/>
            <person name="Foster-Nyarko E."/>
            <person name="Jarju S."/>
            <person name="Secka A."/>
            <person name="Antonio M."/>
            <person name="Oren A."/>
            <person name="Chaudhuri R."/>
            <person name="La Ragione R.M."/>
            <person name="Hildebrand F."/>
            <person name="Pallen M.J."/>
        </authorList>
    </citation>
    <scope>NUCLEOTIDE SEQUENCE [LARGE SCALE GENOMIC DNA]</scope>
    <source>
        <strain evidence="9 10">Sa2BVA9</strain>
    </source>
</reference>
<evidence type="ECO:0000259" key="8">
    <source>
        <dbReference type="Pfam" id="PF14693"/>
    </source>
</evidence>
<dbReference type="InterPro" id="IPR037121">
    <property type="entry name" value="Ribosomal_bL25_C"/>
</dbReference>
<dbReference type="GO" id="GO:0005840">
    <property type="term" value="C:ribosome"/>
    <property type="evidence" value="ECO:0007669"/>
    <property type="project" value="UniProtKB-KW"/>
</dbReference>
<feature type="domain" description="Large ribosomal subunit protein bL25 L25" evidence="7">
    <location>
        <begin position="10"/>
        <end position="94"/>
    </location>
</feature>
<dbReference type="InterPro" id="IPR020057">
    <property type="entry name" value="Ribosomal_bL25_b-dom"/>
</dbReference>
<evidence type="ECO:0000313" key="9">
    <source>
        <dbReference type="EMBL" id="MBD7967487.1"/>
    </source>
</evidence>
<dbReference type="InterPro" id="IPR020930">
    <property type="entry name" value="Ribosomal_uL5_bac-type"/>
</dbReference>
<dbReference type="InterPro" id="IPR011035">
    <property type="entry name" value="Ribosomal_bL25/Gln-tRNA_synth"/>
</dbReference>
<dbReference type="Gene3D" id="2.40.240.10">
    <property type="entry name" value="Ribosomal Protein L25, Chain P"/>
    <property type="match status" value="1"/>
</dbReference>
<feature type="domain" description="Large ribosomal subunit protein bL25 beta" evidence="8">
    <location>
        <begin position="103"/>
        <end position="183"/>
    </location>
</feature>
<name>A0ABR8SVG2_9BACL</name>
<evidence type="ECO:0000256" key="1">
    <source>
        <dbReference type="ARBA" id="ARBA00022730"/>
    </source>
</evidence>
<comment type="function">
    <text evidence="5">This is one of the proteins that binds to the 5S RNA in the ribosome where it forms part of the central protuberance.</text>
</comment>
<keyword evidence="3 5" id="KW-0689">Ribosomal protein</keyword>
<dbReference type="Pfam" id="PF01386">
    <property type="entry name" value="Ribosomal_L25p"/>
    <property type="match status" value="1"/>
</dbReference>
<dbReference type="InterPro" id="IPR001021">
    <property type="entry name" value="Ribosomal_bL25_long"/>
</dbReference>
<keyword evidence="10" id="KW-1185">Reference proteome</keyword>
<organism evidence="9 10">
    <name type="scientific">Paenibacillus gallinarum</name>
    <dbReference type="NCBI Taxonomy" id="2762232"/>
    <lineage>
        <taxon>Bacteria</taxon>
        <taxon>Bacillati</taxon>
        <taxon>Bacillota</taxon>
        <taxon>Bacilli</taxon>
        <taxon>Bacillales</taxon>
        <taxon>Paenibacillaceae</taxon>
        <taxon>Paenibacillus</taxon>
    </lineage>
</organism>
<dbReference type="Pfam" id="PF14693">
    <property type="entry name" value="Ribosomal_TL5_C"/>
    <property type="match status" value="1"/>
</dbReference>
<feature type="compositionally biased region" description="Acidic residues" evidence="6">
    <location>
        <begin position="191"/>
        <end position="208"/>
    </location>
</feature>
<keyword evidence="1 5" id="KW-0699">rRNA-binding</keyword>
<feature type="region of interest" description="Disordered" evidence="6">
    <location>
        <begin position="188"/>
        <end position="208"/>
    </location>
</feature>
<evidence type="ECO:0000256" key="4">
    <source>
        <dbReference type="ARBA" id="ARBA00023274"/>
    </source>
</evidence>
<evidence type="ECO:0000256" key="6">
    <source>
        <dbReference type="SAM" id="MobiDB-lite"/>
    </source>
</evidence>
<evidence type="ECO:0000256" key="5">
    <source>
        <dbReference type="HAMAP-Rule" id="MF_01334"/>
    </source>
</evidence>
<dbReference type="SUPFAM" id="SSF50715">
    <property type="entry name" value="Ribosomal protein L25-like"/>
    <property type="match status" value="1"/>
</dbReference>
<comment type="similarity">
    <text evidence="5">Belongs to the bacterial ribosomal protein bL25 family. CTC subfamily.</text>
</comment>
<gene>
    <name evidence="5" type="primary">rplY</name>
    <name evidence="5" type="synonym">ctc</name>
    <name evidence="9" type="ORF">H9647_05390</name>
</gene>
<accession>A0ABR8SVG2</accession>
<dbReference type="InterPro" id="IPR020056">
    <property type="entry name" value="Rbsml_bL25/Gln-tRNA_synth_N"/>
</dbReference>
<dbReference type="EMBL" id="JACSQL010000002">
    <property type="protein sequence ID" value="MBD7967487.1"/>
    <property type="molecule type" value="Genomic_DNA"/>
</dbReference>
<evidence type="ECO:0000259" key="7">
    <source>
        <dbReference type="Pfam" id="PF01386"/>
    </source>
</evidence>
<sequence length="208" mass="22295">MKSNGKTAQLTAEQRIENKGAALATLRKSGRVPGVVYGPSFDSISIHVDEKDVNRLARTGRSELFELQLKDGKKVPVLIKDMQKKNDQLIHVDFIQISKNKSIQVTIPIEFQGTAKGTKTGGVLQTQETEVIVEGLPDALPASIETDISGMDVGDKLSASDLKLPEGVTLVSSEDMLIASVTVLRAAETNTGEDTDASEESAEGSTEE</sequence>
<dbReference type="RefSeq" id="WP_191798750.1">
    <property type="nucleotide sequence ID" value="NZ_JACSQL010000002.1"/>
</dbReference>
<dbReference type="Gene3D" id="2.170.120.20">
    <property type="entry name" value="Ribosomal protein L25, beta domain"/>
    <property type="match status" value="1"/>
</dbReference>
<comment type="caution">
    <text evidence="9">The sequence shown here is derived from an EMBL/GenBank/DDBJ whole genome shotgun (WGS) entry which is preliminary data.</text>
</comment>
<keyword evidence="2 5" id="KW-0694">RNA-binding</keyword>
<dbReference type="NCBIfam" id="TIGR00731">
    <property type="entry name" value="bL25_bact_ctc"/>
    <property type="match status" value="1"/>
</dbReference>